<dbReference type="EMBL" id="CP033367">
    <property type="protein sequence ID" value="QKD04258.1"/>
    <property type="molecule type" value="Genomic_DNA"/>
</dbReference>
<protein>
    <submittedName>
        <fullName evidence="1">Uncharacterized protein</fullName>
    </submittedName>
</protein>
<evidence type="ECO:0000313" key="2">
    <source>
        <dbReference type="Proteomes" id="UP000503017"/>
    </source>
</evidence>
<organism evidence="1 2">
    <name type="scientific">Mesorhizobium loti R88b</name>
    <dbReference type="NCBI Taxonomy" id="935548"/>
    <lineage>
        <taxon>Bacteria</taxon>
        <taxon>Pseudomonadati</taxon>
        <taxon>Pseudomonadota</taxon>
        <taxon>Alphaproteobacteria</taxon>
        <taxon>Hyphomicrobiales</taxon>
        <taxon>Phyllobacteriaceae</taxon>
        <taxon>Mesorhizobium</taxon>
    </lineage>
</organism>
<dbReference type="AlphaFoldDB" id="A0A6M7WWM6"/>
<reference evidence="1 2" key="1">
    <citation type="submission" date="2018-10" db="EMBL/GenBank/DDBJ databases">
        <authorList>
            <person name="Perry B.J."/>
            <person name="Sullivan J.T."/>
            <person name="Murphy R.J.T."/>
            <person name="Ramsay J.P."/>
            <person name="Ronson C.W."/>
        </authorList>
    </citation>
    <scope>NUCLEOTIDE SEQUENCE [LARGE SCALE GENOMIC DNA]</scope>
    <source>
        <strain evidence="1 2">R88b</strain>
    </source>
</reference>
<gene>
    <name evidence="1" type="ORF">EB235_24545</name>
</gene>
<dbReference type="RefSeq" id="WP_027028550.1">
    <property type="nucleotide sequence ID" value="NZ_CP033367.1"/>
</dbReference>
<proteinExistence type="predicted"/>
<accession>A0A6M7WWM6</accession>
<name>A0A6M7WWM6_RHILI</name>
<dbReference type="Proteomes" id="UP000503017">
    <property type="component" value="Chromosome"/>
</dbReference>
<evidence type="ECO:0000313" key="1">
    <source>
        <dbReference type="EMBL" id="QKD04258.1"/>
    </source>
</evidence>
<sequence>MARTKPAKQLSQAEVDRFMVEAERLHKTIVQPLLSPSCDHYRSLQAVHEVLLKSIKEITGRDASFIRWNLTGPARPPTAG</sequence>